<dbReference type="PANTHER" id="PTHR11695:SF294">
    <property type="entry name" value="RETICULON-4-INTERACTING PROTEIN 1, MITOCHONDRIAL"/>
    <property type="match status" value="1"/>
</dbReference>
<evidence type="ECO:0000313" key="3">
    <source>
        <dbReference type="Proteomes" id="UP000015241"/>
    </source>
</evidence>
<dbReference type="GO" id="GO:0005739">
    <property type="term" value="C:mitochondrion"/>
    <property type="evidence" value="ECO:0007669"/>
    <property type="project" value="TreeGrafter"/>
</dbReference>
<reference evidence="2 3" key="1">
    <citation type="journal article" date="2012" name="Science">
        <title>The Paleozoic origin of enzymatic lignin decomposition reconstructed from 31 fungal genomes.</title>
        <authorList>
            <person name="Floudas D."/>
            <person name="Binder M."/>
            <person name="Riley R."/>
            <person name="Barry K."/>
            <person name="Blanchette R.A."/>
            <person name="Henrissat B."/>
            <person name="Martinez A.T."/>
            <person name="Otillar R."/>
            <person name="Spatafora J.W."/>
            <person name="Yadav J.S."/>
            <person name="Aerts A."/>
            <person name="Benoit I."/>
            <person name="Boyd A."/>
            <person name="Carlson A."/>
            <person name="Copeland A."/>
            <person name="Coutinho P.M."/>
            <person name="de Vries R.P."/>
            <person name="Ferreira P."/>
            <person name="Findley K."/>
            <person name="Foster B."/>
            <person name="Gaskell J."/>
            <person name="Glotzer D."/>
            <person name="Gorecki P."/>
            <person name="Heitman J."/>
            <person name="Hesse C."/>
            <person name="Hori C."/>
            <person name="Igarashi K."/>
            <person name="Jurgens J.A."/>
            <person name="Kallen N."/>
            <person name="Kersten P."/>
            <person name="Kohler A."/>
            <person name="Kuees U."/>
            <person name="Kumar T.K.A."/>
            <person name="Kuo A."/>
            <person name="LaButti K."/>
            <person name="Larrondo L.F."/>
            <person name="Lindquist E."/>
            <person name="Ling A."/>
            <person name="Lombard V."/>
            <person name="Lucas S."/>
            <person name="Lundell T."/>
            <person name="Martin R."/>
            <person name="McLaughlin D.J."/>
            <person name="Morgenstern I."/>
            <person name="Morin E."/>
            <person name="Murat C."/>
            <person name="Nagy L.G."/>
            <person name="Nolan M."/>
            <person name="Ohm R.A."/>
            <person name="Patyshakuliyeva A."/>
            <person name="Rokas A."/>
            <person name="Ruiz-Duenas F.J."/>
            <person name="Sabat G."/>
            <person name="Salamov A."/>
            <person name="Samejima M."/>
            <person name="Schmutz J."/>
            <person name="Slot J.C."/>
            <person name="St John F."/>
            <person name="Stenlid J."/>
            <person name="Sun H."/>
            <person name="Sun S."/>
            <person name="Syed K."/>
            <person name="Tsang A."/>
            <person name="Wiebenga A."/>
            <person name="Young D."/>
            <person name="Pisabarro A."/>
            <person name="Eastwood D.C."/>
            <person name="Martin F."/>
            <person name="Cullen D."/>
            <person name="Grigoriev I.V."/>
            <person name="Hibbett D.S."/>
        </authorList>
    </citation>
    <scope>NUCLEOTIDE SEQUENCE</scope>
    <source>
        <strain evidence="3">FP-58527</strain>
    </source>
</reference>
<dbReference type="PANTHER" id="PTHR11695">
    <property type="entry name" value="ALCOHOL DEHYDROGENASE RELATED"/>
    <property type="match status" value="1"/>
</dbReference>
<feature type="region of interest" description="Disordered" evidence="1">
    <location>
        <begin position="827"/>
        <end position="872"/>
    </location>
</feature>
<protein>
    <submittedName>
        <fullName evidence="2">Uncharacterized protein</fullName>
    </submittedName>
</protein>
<feature type="region of interest" description="Disordered" evidence="1">
    <location>
        <begin position="238"/>
        <end position="313"/>
    </location>
</feature>
<dbReference type="eggNOG" id="KOG1198">
    <property type="taxonomic scope" value="Eukaryota"/>
</dbReference>
<dbReference type="Proteomes" id="UP000015241">
    <property type="component" value="Unassembled WGS sequence"/>
</dbReference>
<dbReference type="InterPro" id="IPR050700">
    <property type="entry name" value="YIM1/Zinc_Alcohol_DH_Fams"/>
</dbReference>
<dbReference type="InParanoid" id="S8FY53"/>
<proteinExistence type="predicted"/>
<feature type="compositionally biased region" description="Basic residues" evidence="1">
    <location>
        <begin position="75"/>
        <end position="84"/>
    </location>
</feature>
<sequence length="1187" mass="127629">MPKPTIIQNLFHQPSQHYSFPAQKNYYSTKQDLIRVAAEAQHESEAGPSHRQLSASPTLASPSQPYACPAPVRPERRRSRKRTRTLGEPNVGSEDLAESTWLSAGSRSVIHEIASAEEPSQKQKQKAVRYHAPAPESVYLNPADYPGSSARRPVDLTVAPQSDSCDDGSEVYYTPSSSPAPSPRTLTAAEAMLFEPQALATALLPLHGRPHLKSSIAPPTLSRDDYYDFDHPITHGPFARHASEVDPPLSAASRSSSESSISSGSVYSDTASPPASEQDGASLFDSGATTSTRITTPMGSAMGSACPPRSEECHSESITVISASRKARHMTIDLSPATLPPPVFPRRGRHHSAPTAVRKDEDWAKDVRWLAPSSASPSTPTRMKPPPATEPPRRRPRPLHPDLLPPLPADPPQLPAPHQLDRQMFPELTTVAGTPTPRPQRNSRHSSHRPSSTRMSALWEEDESEYSDWGASSADVSRASTPGPNSPFSEGEMNSRGSTLSLGWAYSGMSMGGPVVTSGVGALGHGPLHPEFRSSLHHRPSMSESNLLDRFKGEPEPPSLTESPDATFKDYAARRRRNHLRSVSLANPSAPSLGQQVSFSSSLPTYAIPAPFPVSEPGHGSNSGGYTSLTLPHAAYTGKSGRTRLSGQVDLVRSGRAQSSMATVEIVRGVAHASMAGSPLAKTRRRLSFGLGGKKREKESETPAHLRATLPLPVAFTAHIPPPSFVSTDHILVQVFAVGIDALDSMIVQEKAAKRGAVVTVRGKKRGFIPGRAFVGRAVECGFDVDSAVCKRGEWIVGLLDVRKCGALAEYIVIERHRMCRCKQPRTKGATLFPPRQRTRARTLSMPSQGSVSGSSTSLSSAPSTPPPNQLTPQDLALIPLCGLPAHRAVRSFAEVIATRKAKGGRARILVLNAHDGAGAMALQMFAKKKINICAQVPDSAVREPEENTEPSDGVSTAPSLTRRGRVEVRLRQWGAEEVLVGEPLAVLEQLFEEERSFDGVLDTVGGVEIWEAAQHLLASYPSKSCAVSDAEDGGDEGKKRKSFVCPAQFTTLVGDVPSRAIPGANETIRLGLRSLKRAVSTSQAPARSGTNGTFGRKRSKVKRMVGYAWVSIAADVDEGEDVRDSLAAVVEMVESEKVKPWVGADEDEDRVVTFERAPEAFRRDAYGPRGVLADAGTCVVKIGAWS</sequence>
<dbReference type="HOGENOM" id="CLU_002762_0_0_1"/>
<dbReference type="InterPro" id="IPR011032">
    <property type="entry name" value="GroES-like_sf"/>
</dbReference>
<feature type="region of interest" description="Disordered" evidence="1">
    <location>
        <begin position="941"/>
        <end position="961"/>
    </location>
</feature>
<feature type="region of interest" description="Disordered" evidence="1">
    <location>
        <begin position="332"/>
        <end position="496"/>
    </location>
</feature>
<feature type="compositionally biased region" description="Low complexity" evidence="1">
    <location>
        <begin position="845"/>
        <end position="863"/>
    </location>
</feature>
<feature type="compositionally biased region" description="Polar residues" evidence="1">
    <location>
        <begin position="474"/>
        <end position="488"/>
    </location>
</feature>
<dbReference type="EMBL" id="KE504131">
    <property type="protein sequence ID" value="EPT03130.1"/>
    <property type="molecule type" value="Genomic_DNA"/>
</dbReference>
<feature type="region of interest" description="Disordered" evidence="1">
    <location>
        <begin position="160"/>
        <end position="184"/>
    </location>
</feature>
<feature type="compositionally biased region" description="Low complexity" evidence="1">
    <location>
        <begin position="250"/>
        <end position="268"/>
    </location>
</feature>
<feature type="region of interest" description="Disordered" evidence="1">
    <location>
        <begin position="532"/>
        <end position="567"/>
    </location>
</feature>
<evidence type="ECO:0000256" key="1">
    <source>
        <dbReference type="SAM" id="MobiDB-lite"/>
    </source>
</evidence>
<dbReference type="Gene3D" id="3.40.50.720">
    <property type="entry name" value="NAD(P)-binding Rossmann-like Domain"/>
    <property type="match status" value="1"/>
</dbReference>
<feature type="compositionally biased region" description="Polar residues" evidence="1">
    <location>
        <begin position="287"/>
        <end position="298"/>
    </location>
</feature>
<feature type="compositionally biased region" description="Low complexity" evidence="1">
    <location>
        <begin position="371"/>
        <end position="381"/>
    </location>
</feature>
<dbReference type="STRING" id="743788.S8FY53"/>
<evidence type="ECO:0000313" key="2">
    <source>
        <dbReference type="EMBL" id="EPT03130.1"/>
    </source>
</evidence>
<keyword evidence="3" id="KW-1185">Reference proteome</keyword>
<feature type="compositionally biased region" description="Polar residues" evidence="1">
    <location>
        <begin position="51"/>
        <end position="64"/>
    </location>
</feature>
<dbReference type="Gene3D" id="3.90.180.10">
    <property type="entry name" value="Medium-chain alcohol dehydrogenases, catalytic domain"/>
    <property type="match status" value="1"/>
</dbReference>
<organism evidence="2 3">
    <name type="scientific">Fomitopsis schrenkii</name>
    <name type="common">Brown rot fungus</name>
    <dbReference type="NCBI Taxonomy" id="2126942"/>
    <lineage>
        <taxon>Eukaryota</taxon>
        <taxon>Fungi</taxon>
        <taxon>Dikarya</taxon>
        <taxon>Basidiomycota</taxon>
        <taxon>Agaricomycotina</taxon>
        <taxon>Agaricomycetes</taxon>
        <taxon>Polyporales</taxon>
        <taxon>Fomitopsis</taxon>
    </lineage>
</organism>
<feature type="compositionally biased region" description="Pro residues" evidence="1">
    <location>
        <begin position="403"/>
        <end position="415"/>
    </location>
</feature>
<dbReference type="SUPFAM" id="SSF50129">
    <property type="entry name" value="GroES-like"/>
    <property type="match status" value="1"/>
</dbReference>
<dbReference type="AlphaFoldDB" id="S8FY53"/>
<name>S8FY53_FOMSC</name>
<feature type="compositionally biased region" description="Basic and acidic residues" evidence="1">
    <location>
        <begin position="357"/>
        <end position="368"/>
    </location>
</feature>
<dbReference type="OrthoDB" id="201656at2759"/>
<feature type="region of interest" description="Disordered" evidence="1">
    <location>
        <begin position="38"/>
        <end position="99"/>
    </location>
</feature>
<gene>
    <name evidence="2" type="ORF">FOMPIDRAFT_1058796</name>
</gene>
<accession>S8FY53</accession>